<proteinExistence type="predicted"/>
<dbReference type="RefSeq" id="WP_036526996.1">
    <property type="nucleotide sequence ID" value="NZ_CP017076.1"/>
</dbReference>
<dbReference type="AlphaFoldDB" id="A0A031JU85"/>
<organism evidence="2 3">
    <name type="scientific">Novosphingobium resinovorum</name>
    <dbReference type="NCBI Taxonomy" id="158500"/>
    <lineage>
        <taxon>Bacteria</taxon>
        <taxon>Pseudomonadati</taxon>
        <taxon>Pseudomonadota</taxon>
        <taxon>Alphaproteobacteria</taxon>
        <taxon>Sphingomonadales</taxon>
        <taxon>Sphingomonadaceae</taxon>
        <taxon>Novosphingobium</taxon>
    </lineage>
</organism>
<name>A0A031JU85_9SPHN</name>
<sequence>MTYQIPKHLSGRVVHLKESDEEWGREAFTMSVWDKGRLMNATIEFDDRKVLRNATWSVDGDWNPIEAQTREFVDGDLKAHCWFRVDGTAVEAEVFSQEAGRFSQRLETGKRIDYLGMHTILADVLVAAACGTADPGVEKPVTCVTNSISEWGMGNYRAHCVTPLVTYVGREEITVRAGSFEAEHFKVRWSEFVPEYADFWVTPGDYLPLRLKGSFGPVRYELAGLD</sequence>
<keyword evidence="1" id="KW-0614">Plasmid</keyword>
<reference evidence="1" key="2">
    <citation type="submission" date="2016-08" db="EMBL/GenBank/DDBJ databases">
        <authorList>
            <person name="Seilhamer J.J."/>
        </authorList>
    </citation>
    <scope>NUCLEOTIDE SEQUENCE [LARGE SCALE GENOMIC DNA]</scope>
    <source>
        <strain evidence="1">SA1</strain>
        <plasmid evidence="1">pSA1</plasmid>
    </source>
</reference>
<gene>
    <name evidence="1" type="ORF">BES08_22215</name>
    <name evidence="2" type="ORF">BV97_03292</name>
</gene>
<reference evidence="4" key="3">
    <citation type="journal article" date="2017" name="J. Biotechnol.">
        <title>Complete genome sequence of Novosphingobium resinovorum SA1, a versatile xenobiotic-degrading bacterium capable of utilizing sulfanilic acid.</title>
        <authorList>
            <person name="Hegedus B."/>
            <person name="Kos P.B."/>
            <person name="Balint B."/>
            <person name="Maroti G."/>
            <person name="Gan H.M."/>
            <person name="Perei K."/>
            <person name="Rakhely G."/>
        </authorList>
    </citation>
    <scope>NUCLEOTIDE SEQUENCE [LARGE SCALE GENOMIC DNA]</scope>
    <source>
        <strain evidence="4">SA1</strain>
    </source>
</reference>
<evidence type="ECO:0000313" key="2">
    <source>
        <dbReference type="EMBL" id="EZP80525.1"/>
    </source>
</evidence>
<evidence type="ECO:0000313" key="3">
    <source>
        <dbReference type="Proteomes" id="UP000024329"/>
    </source>
</evidence>
<dbReference type="Proteomes" id="UP000094626">
    <property type="component" value="Plasmid pSA1"/>
</dbReference>
<dbReference type="Proteomes" id="UP000024329">
    <property type="component" value="Unassembled WGS sequence"/>
</dbReference>
<reference evidence="2 3" key="1">
    <citation type="submission" date="2014-03" db="EMBL/GenBank/DDBJ databases">
        <title>Whole genome sequence of Novosphingobium resinovorum KF1.</title>
        <authorList>
            <person name="Gan H.M."/>
            <person name="Gan H.Y."/>
            <person name="Chew T.H."/>
            <person name="Savka M.A."/>
        </authorList>
    </citation>
    <scope>NUCLEOTIDE SEQUENCE [LARGE SCALE GENOMIC DNA]</scope>
    <source>
        <strain evidence="2 3">KF1</strain>
    </source>
</reference>
<geneLocation type="plasmid" evidence="1 4">
    <name>pSA1</name>
</geneLocation>
<dbReference type="EMBL" id="JFYZ01000016">
    <property type="protein sequence ID" value="EZP80525.1"/>
    <property type="molecule type" value="Genomic_DNA"/>
</dbReference>
<dbReference type="EMBL" id="CP017076">
    <property type="protein sequence ID" value="AOR79524.1"/>
    <property type="molecule type" value="Genomic_DNA"/>
</dbReference>
<accession>A0A031JU85</accession>
<evidence type="ECO:0008006" key="5">
    <source>
        <dbReference type="Google" id="ProtNLM"/>
    </source>
</evidence>
<dbReference type="KEGG" id="nre:BES08_22215"/>
<dbReference type="PATRIC" id="fig|158500.4.peg.3355"/>
<keyword evidence="4" id="KW-1185">Reference proteome</keyword>
<evidence type="ECO:0000313" key="1">
    <source>
        <dbReference type="EMBL" id="AOR79524.1"/>
    </source>
</evidence>
<dbReference type="OrthoDB" id="3777295at2"/>
<evidence type="ECO:0000313" key="4">
    <source>
        <dbReference type="Proteomes" id="UP000094626"/>
    </source>
</evidence>
<protein>
    <recommendedName>
        <fullName evidence="5">DUF3108 domain-containing protein</fullName>
    </recommendedName>
</protein>